<protein>
    <recommendedName>
        <fullName evidence="3">UBC core domain-containing protein</fullName>
    </recommendedName>
</protein>
<comment type="caution">
    <text evidence="1">The sequence shown here is derived from an EMBL/GenBank/DDBJ whole genome shotgun (WGS) entry which is preliminary data.</text>
</comment>
<keyword evidence="2" id="KW-1185">Reference proteome</keyword>
<proteinExistence type="predicted"/>
<evidence type="ECO:0008006" key="3">
    <source>
        <dbReference type="Google" id="ProtNLM"/>
    </source>
</evidence>
<dbReference type="RefSeq" id="WP_377466548.1">
    <property type="nucleotide sequence ID" value="NZ_JBHUOP010000003.1"/>
</dbReference>
<evidence type="ECO:0000313" key="1">
    <source>
        <dbReference type="EMBL" id="MFD2840674.1"/>
    </source>
</evidence>
<name>A0ABW5XH13_9MICO</name>
<dbReference type="Proteomes" id="UP001597391">
    <property type="component" value="Unassembled WGS sequence"/>
</dbReference>
<evidence type="ECO:0000313" key="2">
    <source>
        <dbReference type="Proteomes" id="UP001597391"/>
    </source>
</evidence>
<reference evidence="2" key="1">
    <citation type="journal article" date="2019" name="Int. J. Syst. Evol. Microbiol.">
        <title>The Global Catalogue of Microorganisms (GCM) 10K type strain sequencing project: providing services to taxonomists for standard genome sequencing and annotation.</title>
        <authorList>
            <consortium name="The Broad Institute Genomics Platform"/>
            <consortium name="The Broad Institute Genome Sequencing Center for Infectious Disease"/>
            <person name="Wu L."/>
            <person name="Ma J."/>
        </authorList>
    </citation>
    <scope>NUCLEOTIDE SEQUENCE [LARGE SCALE GENOMIC DNA]</scope>
    <source>
        <strain evidence="2">KCTC 33576</strain>
    </source>
</reference>
<sequence length="170" mass="18947">MSVDSRTWWEDDPVRLEQEIADVQAVAPLLAWTAEGAGRFEGPLPLWPFARSAPTNISDLLDPFVVRVEYNHAFPAAPPNILPLLPQPVPTIRGFTQFHVLPSGRLCLLRDADQWYPWSKTSELLLKAAGWAIELALLEARAITQMSMSGIVIDNSYDELIAEQIEALSL</sequence>
<accession>A0ABW5XH13</accession>
<gene>
    <name evidence="1" type="ORF">ACFSYH_08835</name>
</gene>
<organism evidence="1 2">
    <name type="scientific">Populibacterium corticicola</name>
    <dbReference type="NCBI Taxonomy" id="1812826"/>
    <lineage>
        <taxon>Bacteria</taxon>
        <taxon>Bacillati</taxon>
        <taxon>Actinomycetota</taxon>
        <taxon>Actinomycetes</taxon>
        <taxon>Micrococcales</taxon>
        <taxon>Jonesiaceae</taxon>
        <taxon>Populibacterium</taxon>
    </lineage>
</organism>
<dbReference type="EMBL" id="JBHUOP010000003">
    <property type="protein sequence ID" value="MFD2840674.1"/>
    <property type="molecule type" value="Genomic_DNA"/>
</dbReference>